<accession>A0A9W6KKL2</accession>
<organism evidence="1 2">
    <name type="scientific">Dactylosporangium matsuzakiense</name>
    <dbReference type="NCBI Taxonomy" id="53360"/>
    <lineage>
        <taxon>Bacteria</taxon>
        <taxon>Bacillati</taxon>
        <taxon>Actinomycetota</taxon>
        <taxon>Actinomycetes</taxon>
        <taxon>Micromonosporales</taxon>
        <taxon>Micromonosporaceae</taxon>
        <taxon>Dactylosporangium</taxon>
    </lineage>
</organism>
<name>A0A9W6KKL2_9ACTN</name>
<evidence type="ECO:0000313" key="2">
    <source>
        <dbReference type="Proteomes" id="UP001143480"/>
    </source>
</evidence>
<gene>
    <name evidence="1" type="ORF">GCM10017581_039960</name>
</gene>
<reference evidence="1" key="1">
    <citation type="journal article" date="2014" name="Int. J. Syst. Evol. Microbiol.">
        <title>Complete genome sequence of Corynebacterium casei LMG S-19264T (=DSM 44701T), isolated from a smear-ripened cheese.</title>
        <authorList>
            <consortium name="US DOE Joint Genome Institute (JGI-PGF)"/>
            <person name="Walter F."/>
            <person name="Albersmeier A."/>
            <person name="Kalinowski J."/>
            <person name="Ruckert C."/>
        </authorList>
    </citation>
    <scope>NUCLEOTIDE SEQUENCE</scope>
    <source>
        <strain evidence="1">VKM Ac-1321</strain>
    </source>
</reference>
<dbReference type="Pfam" id="PF07366">
    <property type="entry name" value="SnoaL"/>
    <property type="match status" value="1"/>
</dbReference>
<dbReference type="Gene3D" id="3.10.450.50">
    <property type="match status" value="1"/>
</dbReference>
<dbReference type="SUPFAM" id="SSF54427">
    <property type="entry name" value="NTF2-like"/>
    <property type="match status" value="1"/>
</dbReference>
<proteinExistence type="predicted"/>
<dbReference type="InterPro" id="IPR032710">
    <property type="entry name" value="NTF2-like_dom_sf"/>
</dbReference>
<protein>
    <recommendedName>
        <fullName evidence="3">SnoaL-like polyketide cyclase</fullName>
    </recommendedName>
</protein>
<reference evidence="1" key="2">
    <citation type="submission" date="2023-01" db="EMBL/GenBank/DDBJ databases">
        <authorList>
            <person name="Sun Q."/>
            <person name="Evtushenko L."/>
        </authorList>
    </citation>
    <scope>NUCLEOTIDE SEQUENCE</scope>
    <source>
        <strain evidence="1">VKM Ac-1321</strain>
    </source>
</reference>
<keyword evidence="2" id="KW-1185">Reference proteome</keyword>
<evidence type="ECO:0000313" key="1">
    <source>
        <dbReference type="EMBL" id="GLL02254.1"/>
    </source>
</evidence>
<dbReference type="InterPro" id="IPR009959">
    <property type="entry name" value="Cyclase_SnoaL-like"/>
</dbReference>
<dbReference type="Proteomes" id="UP001143480">
    <property type="component" value="Unassembled WGS sequence"/>
</dbReference>
<evidence type="ECO:0008006" key="3">
    <source>
        <dbReference type="Google" id="ProtNLM"/>
    </source>
</evidence>
<comment type="caution">
    <text evidence="1">The sequence shown here is derived from an EMBL/GenBank/DDBJ whole genome shotgun (WGS) entry which is preliminary data.</text>
</comment>
<dbReference type="GO" id="GO:0030638">
    <property type="term" value="P:polyketide metabolic process"/>
    <property type="evidence" value="ECO:0007669"/>
    <property type="project" value="InterPro"/>
</dbReference>
<sequence length="161" mass="17065">MQHAATTVPHKPVKPCRTGRPLKEAIPMLDNWLNLWNGDLALAGTTVTPDFVVHAAMLDGSGELHGPQALADWIAQLRGAFPDLTFAVQVGPVTDGPMTVIRWLATGTYAGGFPGASAAPGTAIAFTGIDILRAASEEDGRYAEYWLNSDMHVLFAQLGLG</sequence>
<dbReference type="EMBL" id="BSFP01000022">
    <property type="protein sequence ID" value="GLL02254.1"/>
    <property type="molecule type" value="Genomic_DNA"/>
</dbReference>
<dbReference type="AlphaFoldDB" id="A0A9W6KKL2"/>